<dbReference type="InterPro" id="IPR013106">
    <property type="entry name" value="Ig_V-set"/>
</dbReference>
<sequence>MAVHLGFLLFLIGLTGIHSITTVSNVSVGAGGSITIPCLYESKYKNHVKYLCKGSYWNSCSYAIKTNHRNSRKFSISDDKIVKIFTVTINHLTKEDTDYWCAVDINGGGDEGKYFKLSVTTNTPSLDISNQEITGLKGETKTINCNNRNSGEMKWCRLGGSCLTKSGSIDGTGFTINSVSGVFTVTLSGLRTESSGWYLCVRGDLQMPVHITVTEKPTTTTSLRTSLKPNPESLYPTQVSEEQPLSTVEVEEPSVSGNLKSFIIRLSLLIILAMVNLFIWFMFKRQEQTIVESSATTTAEGEVRYVRSSSDEVEAEDEEVTYSNMP</sequence>
<comment type="subcellular location">
    <subcellularLocation>
        <location evidence="1">Membrane</location>
    </subcellularLocation>
</comment>
<accession>A0ABD2G9H9</accession>
<dbReference type="PANTHER" id="PTHR11860:SF118">
    <property type="entry name" value="CMRF35-LIKE MOLECULE 3-RELATED"/>
    <property type="match status" value="1"/>
</dbReference>
<evidence type="ECO:0000313" key="8">
    <source>
        <dbReference type="EMBL" id="KAL3050413.1"/>
    </source>
</evidence>
<evidence type="ECO:0000256" key="3">
    <source>
        <dbReference type="ARBA" id="ARBA00023136"/>
    </source>
</evidence>
<feature type="signal peptide" evidence="6">
    <location>
        <begin position="1"/>
        <end position="19"/>
    </location>
</feature>
<evidence type="ECO:0000256" key="2">
    <source>
        <dbReference type="ARBA" id="ARBA00022692"/>
    </source>
</evidence>
<proteinExistence type="predicted"/>
<dbReference type="CDD" id="cd05716">
    <property type="entry name" value="IgV_pIgR_like"/>
    <property type="match status" value="1"/>
</dbReference>
<evidence type="ECO:0000313" key="9">
    <source>
        <dbReference type="Proteomes" id="UP001619887"/>
    </source>
</evidence>
<evidence type="ECO:0000256" key="6">
    <source>
        <dbReference type="SAM" id="SignalP"/>
    </source>
</evidence>
<evidence type="ECO:0000256" key="4">
    <source>
        <dbReference type="SAM" id="MobiDB-lite"/>
    </source>
</evidence>
<feature type="transmembrane region" description="Helical" evidence="5">
    <location>
        <begin position="262"/>
        <end position="283"/>
    </location>
</feature>
<comment type="caution">
    <text evidence="8">The sequence shown here is derived from an EMBL/GenBank/DDBJ whole genome shotgun (WGS) entry which is preliminary data.</text>
</comment>
<feature type="domain" description="Immunoglobulin" evidence="7">
    <location>
        <begin position="130"/>
        <end position="214"/>
    </location>
</feature>
<reference evidence="8 9" key="2">
    <citation type="journal article" date="2024" name="G3 (Bethesda)">
        <title>The genome of the cryopelagic Antarctic bald notothen, Trematomus borchgrevinki.</title>
        <authorList>
            <person name="Rayamajhi N."/>
            <person name="Rivera-Colon A.G."/>
            <person name="Minhas B.F."/>
            <person name="Cheng C.C."/>
            <person name="Catchen J.M."/>
        </authorList>
    </citation>
    <scope>NUCLEOTIDE SEQUENCE [LARGE SCALE GENOMIC DNA]</scope>
    <source>
        <strain evidence="8">AGRC-2024</strain>
    </source>
</reference>
<dbReference type="Proteomes" id="UP001619887">
    <property type="component" value="Unassembled WGS sequence"/>
</dbReference>
<keyword evidence="5" id="KW-1133">Transmembrane helix</keyword>
<dbReference type="SUPFAM" id="SSF48726">
    <property type="entry name" value="Immunoglobulin"/>
    <property type="match status" value="2"/>
</dbReference>
<evidence type="ECO:0000256" key="5">
    <source>
        <dbReference type="SAM" id="Phobius"/>
    </source>
</evidence>
<gene>
    <name evidence="8" type="ORF">OYC64_012444</name>
</gene>
<dbReference type="InterPro" id="IPR013783">
    <property type="entry name" value="Ig-like_fold"/>
</dbReference>
<organism evidence="8 9">
    <name type="scientific">Pagothenia borchgrevinki</name>
    <name type="common">Bald rockcod</name>
    <name type="synonym">Trematomus borchgrevinki</name>
    <dbReference type="NCBI Taxonomy" id="8213"/>
    <lineage>
        <taxon>Eukaryota</taxon>
        <taxon>Metazoa</taxon>
        <taxon>Chordata</taxon>
        <taxon>Craniata</taxon>
        <taxon>Vertebrata</taxon>
        <taxon>Euteleostomi</taxon>
        <taxon>Actinopterygii</taxon>
        <taxon>Neopterygii</taxon>
        <taxon>Teleostei</taxon>
        <taxon>Neoteleostei</taxon>
        <taxon>Acanthomorphata</taxon>
        <taxon>Eupercaria</taxon>
        <taxon>Perciformes</taxon>
        <taxon>Notothenioidei</taxon>
        <taxon>Nototheniidae</taxon>
        <taxon>Pagothenia</taxon>
    </lineage>
</organism>
<keyword evidence="3 5" id="KW-0472">Membrane</keyword>
<keyword evidence="9" id="KW-1185">Reference proteome</keyword>
<dbReference type="PANTHER" id="PTHR11860">
    <property type="entry name" value="POLYMERIC-IMMUNOGLOBULIN RECEPTOR"/>
    <property type="match status" value="1"/>
</dbReference>
<dbReference type="Gene3D" id="2.60.40.10">
    <property type="entry name" value="Immunoglobulins"/>
    <property type="match status" value="2"/>
</dbReference>
<dbReference type="SMART" id="SM00409">
    <property type="entry name" value="IG"/>
    <property type="match status" value="2"/>
</dbReference>
<feature type="chain" id="PRO_5044856669" description="Immunoglobulin domain-containing protein" evidence="6">
    <location>
        <begin position="20"/>
        <end position="326"/>
    </location>
</feature>
<feature type="region of interest" description="Disordered" evidence="4">
    <location>
        <begin position="306"/>
        <end position="326"/>
    </location>
</feature>
<reference evidence="8 9" key="1">
    <citation type="journal article" date="2022" name="G3 (Bethesda)">
        <title>Evaluating Illumina-, Nanopore-, and PacBio-based genome assembly strategies with the bald notothen, Trematomus borchgrevinki.</title>
        <authorList>
            <person name="Rayamajhi N."/>
            <person name="Cheng C.C."/>
            <person name="Catchen J.M."/>
        </authorList>
    </citation>
    <scope>NUCLEOTIDE SEQUENCE [LARGE SCALE GENOMIC DNA]</scope>
    <source>
        <strain evidence="8">AGRC-2024</strain>
    </source>
</reference>
<dbReference type="EMBL" id="JBIYXZ010002081">
    <property type="protein sequence ID" value="KAL3050413.1"/>
    <property type="molecule type" value="Genomic_DNA"/>
</dbReference>
<dbReference type="Pfam" id="PF07686">
    <property type="entry name" value="V-set"/>
    <property type="match status" value="1"/>
</dbReference>
<dbReference type="AlphaFoldDB" id="A0ABD2G9H9"/>
<feature type="compositionally biased region" description="Acidic residues" evidence="4">
    <location>
        <begin position="311"/>
        <end position="320"/>
    </location>
</feature>
<dbReference type="GO" id="GO:0016020">
    <property type="term" value="C:membrane"/>
    <property type="evidence" value="ECO:0007669"/>
    <property type="project" value="UniProtKB-SubCell"/>
</dbReference>
<dbReference type="InterPro" id="IPR003599">
    <property type="entry name" value="Ig_sub"/>
</dbReference>
<name>A0ABD2G9H9_PAGBO</name>
<keyword evidence="2 5" id="KW-0812">Transmembrane</keyword>
<feature type="domain" description="Immunoglobulin" evidence="7">
    <location>
        <begin position="23"/>
        <end position="120"/>
    </location>
</feature>
<evidence type="ECO:0000256" key="1">
    <source>
        <dbReference type="ARBA" id="ARBA00004370"/>
    </source>
</evidence>
<dbReference type="InterPro" id="IPR036179">
    <property type="entry name" value="Ig-like_dom_sf"/>
</dbReference>
<keyword evidence="6" id="KW-0732">Signal</keyword>
<dbReference type="InterPro" id="IPR050671">
    <property type="entry name" value="CD300_family_receptors"/>
</dbReference>
<evidence type="ECO:0000259" key="7">
    <source>
        <dbReference type="SMART" id="SM00409"/>
    </source>
</evidence>
<protein>
    <recommendedName>
        <fullName evidence="7">Immunoglobulin domain-containing protein</fullName>
    </recommendedName>
</protein>